<accession>A0A7J8DXL4</accession>
<dbReference type="PANTHER" id="PTHR23193">
    <property type="entry name" value="NUCLEAR PORE COMPLEX PROTEIN NUP"/>
    <property type="match status" value="1"/>
</dbReference>
<dbReference type="AlphaFoldDB" id="A0A7J8DXL4"/>
<comment type="caution">
    <text evidence="1">The sequence shown here is derived from an EMBL/GenBank/DDBJ whole genome shotgun (WGS) entry which is preliminary data.</text>
</comment>
<protein>
    <submittedName>
        <fullName evidence="1">Uncharacterized protein</fullName>
    </submittedName>
</protein>
<dbReference type="GO" id="GO:0006405">
    <property type="term" value="P:RNA export from nucleus"/>
    <property type="evidence" value="ECO:0007669"/>
    <property type="project" value="TreeGrafter"/>
</dbReference>
<dbReference type="GO" id="GO:0005643">
    <property type="term" value="C:nuclear pore"/>
    <property type="evidence" value="ECO:0007669"/>
    <property type="project" value="TreeGrafter"/>
</dbReference>
<dbReference type="InterPro" id="IPR026054">
    <property type="entry name" value="Nucleoporin"/>
</dbReference>
<dbReference type="EMBL" id="JACASE010000011">
    <property type="protein sequence ID" value="KAF6427938.1"/>
    <property type="molecule type" value="Genomic_DNA"/>
</dbReference>
<dbReference type="GO" id="GO:0006606">
    <property type="term" value="P:protein import into nucleus"/>
    <property type="evidence" value="ECO:0007669"/>
    <property type="project" value="TreeGrafter"/>
</dbReference>
<organism evidence="1 2">
    <name type="scientific">Rousettus aegyptiacus</name>
    <name type="common">Egyptian fruit bat</name>
    <name type="synonym">Pteropus aegyptiacus</name>
    <dbReference type="NCBI Taxonomy" id="9407"/>
    <lineage>
        <taxon>Eukaryota</taxon>
        <taxon>Metazoa</taxon>
        <taxon>Chordata</taxon>
        <taxon>Craniata</taxon>
        <taxon>Vertebrata</taxon>
        <taxon>Euteleostomi</taxon>
        <taxon>Mammalia</taxon>
        <taxon>Eutheria</taxon>
        <taxon>Laurasiatheria</taxon>
        <taxon>Chiroptera</taxon>
        <taxon>Yinpterochiroptera</taxon>
        <taxon>Pteropodoidea</taxon>
        <taxon>Pteropodidae</taxon>
        <taxon>Rousettinae</taxon>
        <taxon>Rousettus</taxon>
    </lineage>
</organism>
<gene>
    <name evidence="1" type="ORF">HJG63_008402</name>
</gene>
<reference evidence="1 2" key="1">
    <citation type="journal article" date="2020" name="Nature">
        <title>Six reference-quality genomes reveal evolution of bat adaptations.</title>
        <authorList>
            <person name="Jebb D."/>
            <person name="Huang Z."/>
            <person name="Pippel M."/>
            <person name="Hughes G.M."/>
            <person name="Lavrichenko K."/>
            <person name="Devanna P."/>
            <person name="Winkler S."/>
            <person name="Jermiin L.S."/>
            <person name="Skirmuntt E.C."/>
            <person name="Katzourakis A."/>
            <person name="Burkitt-Gray L."/>
            <person name="Ray D.A."/>
            <person name="Sullivan K.A.M."/>
            <person name="Roscito J.G."/>
            <person name="Kirilenko B.M."/>
            <person name="Davalos L.M."/>
            <person name="Corthals A.P."/>
            <person name="Power M.L."/>
            <person name="Jones G."/>
            <person name="Ransome R.D."/>
            <person name="Dechmann D.K.N."/>
            <person name="Locatelli A.G."/>
            <person name="Puechmaille S.J."/>
            <person name="Fedrigo O."/>
            <person name="Jarvis E.D."/>
            <person name="Hiller M."/>
            <person name="Vernes S.C."/>
            <person name="Myers E.W."/>
            <person name="Teeling E.C."/>
        </authorList>
    </citation>
    <scope>NUCLEOTIDE SEQUENCE [LARGE SCALE GENOMIC DNA]</scope>
    <source>
        <strain evidence="1">MRouAeg1</strain>
        <tissue evidence="1">Muscle</tissue>
    </source>
</reference>
<name>A0A7J8DXL4_ROUAE</name>
<proteinExistence type="predicted"/>
<keyword evidence="2" id="KW-1185">Reference proteome</keyword>
<dbReference type="Proteomes" id="UP000593571">
    <property type="component" value="Unassembled WGS sequence"/>
</dbReference>
<dbReference type="PANTHER" id="PTHR23193:SF5">
    <property type="entry name" value="NUCLEAR ENVELOPE PORE MEMBRANE PROTEIN POM 121C-RELATED"/>
    <property type="match status" value="1"/>
</dbReference>
<dbReference type="GO" id="GO:0008139">
    <property type="term" value="F:nuclear localization sequence binding"/>
    <property type="evidence" value="ECO:0007669"/>
    <property type="project" value="TreeGrafter"/>
</dbReference>
<evidence type="ECO:0000313" key="2">
    <source>
        <dbReference type="Proteomes" id="UP000593571"/>
    </source>
</evidence>
<evidence type="ECO:0000313" key="1">
    <source>
        <dbReference type="EMBL" id="KAF6427938.1"/>
    </source>
</evidence>
<sequence length="285" mass="28859">MEPPTSVPLSTPFFNQTTTPATTTGAPLFTGQVSATSAVAAVTIANTSAGSSLKPAFSLGVSSVTSTMSRVTNTTTSTSKPLLFATFPISGASFTPAMVSIFQSGKPPAMPTLATVTTFGQSLPSAMQTGTSSSATSFSGFGSTLTASVLVTTNQPKLTFSSAATPAFNIPFGSITKVPLPSHPGNNPQLSFGQQQGATKPAITPSFGSSFAFGNSAAPAPAATPVPAPAQPAFGSTMQSAFGVLKSTASAFSTPASTQTAFGSTTAVHHLWLWSHNPDHKQWNE</sequence>
<dbReference type="GO" id="GO:0017056">
    <property type="term" value="F:structural constituent of nuclear pore"/>
    <property type="evidence" value="ECO:0007669"/>
    <property type="project" value="TreeGrafter"/>
</dbReference>